<dbReference type="STRING" id="630390.A0A180GCY1"/>
<dbReference type="UniPathway" id="UPA00375"/>
<evidence type="ECO:0000256" key="9">
    <source>
        <dbReference type="ARBA" id="ARBA00022691"/>
    </source>
</evidence>
<evidence type="ECO:0000256" key="15">
    <source>
        <dbReference type="ARBA" id="ARBA00049250"/>
    </source>
</evidence>
<reference evidence="19 20" key="3">
    <citation type="journal article" date="2017" name="G3 (Bethesda)">
        <title>Comparative analysis highlights variable genome content of wheat rusts and divergence of the mating loci.</title>
        <authorList>
            <person name="Cuomo C.A."/>
            <person name="Bakkeren G."/>
            <person name="Khalil H.B."/>
            <person name="Panwar V."/>
            <person name="Joly D."/>
            <person name="Linning R."/>
            <person name="Sakthikumar S."/>
            <person name="Song X."/>
            <person name="Adiconis X."/>
            <person name="Fan L."/>
            <person name="Goldberg J.M."/>
            <person name="Levin J.Z."/>
            <person name="Young S."/>
            <person name="Zeng Q."/>
            <person name="Anikster Y."/>
            <person name="Bruce M."/>
            <person name="Wang M."/>
            <person name="Yin C."/>
            <person name="McCallum B."/>
            <person name="Szabo L.J."/>
            <person name="Hulbert S."/>
            <person name="Chen X."/>
            <person name="Fellers J.P."/>
        </authorList>
    </citation>
    <scope>NUCLEOTIDE SEQUENCE</scope>
    <source>
        <strain evidence="20">Isolate 1-1 / race 1 (BBBD)</strain>
        <strain evidence="19">isolate 1-1 / race 1 (BBBD)</strain>
    </source>
</reference>
<dbReference type="Pfam" id="PF04072">
    <property type="entry name" value="LCM"/>
    <property type="match status" value="1"/>
</dbReference>
<evidence type="ECO:0000313" key="20">
    <source>
        <dbReference type="Proteomes" id="UP000005240"/>
    </source>
</evidence>
<evidence type="ECO:0000256" key="13">
    <source>
        <dbReference type="ARBA" id="ARBA00030231"/>
    </source>
</evidence>
<evidence type="ECO:0000256" key="2">
    <source>
        <dbReference type="ARBA" id="ARBA00004797"/>
    </source>
</evidence>
<keyword evidence="20" id="KW-1185">Reference proteome</keyword>
<protein>
    <recommendedName>
        <fullName evidence="6">tRNA wybutosine-synthesizing protein 4</fullName>
        <ecNumber evidence="5">2.1.1.290</ecNumber>
        <ecNumber evidence="4">2.3.1.231</ecNumber>
    </recommendedName>
    <alternativeName>
        <fullName evidence="13">Leucine carboxyl methyltransferase 2</fullName>
    </alternativeName>
    <alternativeName>
        <fullName evidence="14">tRNA(Phe) (7-(3-amino-3-(methoxycarbonyl)propyl)wyosine(37)-N)-methoxycarbonyltransferase</fullName>
    </alternativeName>
    <alternativeName>
        <fullName evidence="12">tRNA(Phe) (7-(3-amino-3-carboxypropyl)wyosine(37)-O)-methyltransferase</fullName>
    </alternativeName>
</protein>
<feature type="region of interest" description="Disordered" evidence="16">
    <location>
        <begin position="343"/>
        <end position="362"/>
    </location>
</feature>
<evidence type="ECO:0000256" key="16">
    <source>
        <dbReference type="SAM" id="MobiDB-lite"/>
    </source>
</evidence>
<name>A0A180GCY1_PUCT1</name>
<comment type="pathway">
    <text evidence="2">tRNA modification; wybutosine-tRNA(Phe) biosynthesis.</text>
</comment>
<evidence type="ECO:0000313" key="19">
    <source>
        <dbReference type="EnsemblFungi" id="PTTG_28291-t43_1-p1"/>
    </source>
</evidence>
<dbReference type="InterPro" id="IPR041667">
    <property type="entry name" value="Cupin_8"/>
</dbReference>
<organism evidence="18">
    <name type="scientific">Puccinia triticina (isolate 1-1 / race 1 (BBBD))</name>
    <name type="common">Brown leaf rust fungus</name>
    <dbReference type="NCBI Taxonomy" id="630390"/>
    <lineage>
        <taxon>Eukaryota</taxon>
        <taxon>Fungi</taxon>
        <taxon>Dikarya</taxon>
        <taxon>Basidiomycota</taxon>
        <taxon>Pucciniomycotina</taxon>
        <taxon>Pucciniomycetes</taxon>
        <taxon>Pucciniales</taxon>
        <taxon>Pucciniaceae</taxon>
        <taxon>Puccinia</taxon>
    </lineage>
</organism>
<dbReference type="InterPro" id="IPR029063">
    <property type="entry name" value="SAM-dependent_MTases_sf"/>
</dbReference>
<dbReference type="SUPFAM" id="SSF117281">
    <property type="entry name" value="Kelch motif"/>
    <property type="match status" value="1"/>
</dbReference>
<reference evidence="19" key="4">
    <citation type="submission" date="2025-05" db="UniProtKB">
        <authorList>
            <consortium name="EnsemblFungi"/>
        </authorList>
    </citation>
    <scope>IDENTIFICATION</scope>
    <source>
        <strain evidence="19">isolate 1-1 / race 1 (BBBD)</strain>
    </source>
</reference>
<reference evidence="18" key="1">
    <citation type="submission" date="2009-11" db="EMBL/GenBank/DDBJ databases">
        <authorList>
            <consortium name="The Broad Institute Genome Sequencing Platform"/>
            <person name="Ward D."/>
            <person name="Feldgarden M."/>
            <person name="Earl A."/>
            <person name="Young S.K."/>
            <person name="Zeng Q."/>
            <person name="Koehrsen M."/>
            <person name="Alvarado L."/>
            <person name="Berlin A."/>
            <person name="Bochicchio J."/>
            <person name="Borenstein D."/>
            <person name="Chapman S.B."/>
            <person name="Chen Z."/>
            <person name="Engels R."/>
            <person name="Freedman E."/>
            <person name="Gellesch M."/>
            <person name="Goldberg J."/>
            <person name="Griggs A."/>
            <person name="Gujja S."/>
            <person name="Heilman E."/>
            <person name="Heiman D."/>
            <person name="Hepburn T."/>
            <person name="Howarth C."/>
            <person name="Jen D."/>
            <person name="Larson L."/>
            <person name="Lewis B."/>
            <person name="Mehta T."/>
            <person name="Park D."/>
            <person name="Pearson M."/>
            <person name="Roberts A."/>
            <person name="Saif S."/>
            <person name="Shea T."/>
            <person name="Shenoy N."/>
            <person name="Sisk P."/>
            <person name="Stolte C."/>
            <person name="Sykes S."/>
            <person name="Thomson T."/>
            <person name="Walk T."/>
            <person name="White J."/>
            <person name="Yandava C."/>
            <person name="Izard J."/>
            <person name="Baranova O.V."/>
            <person name="Blanton J.M."/>
            <person name="Tanner A.C."/>
            <person name="Dewhirst F.E."/>
            <person name="Haas B."/>
            <person name="Nusbaum C."/>
            <person name="Birren B."/>
        </authorList>
    </citation>
    <scope>NUCLEOTIDE SEQUENCE [LARGE SCALE GENOMIC DNA]</scope>
    <source>
        <strain evidence="18">1-1 BBBD Race 1</strain>
    </source>
</reference>
<evidence type="ECO:0000256" key="8">
    <source>
        <dbReference type="ARBA" id="ARBA00022679"/>
    </source>
</evidence>
<accession>A0A180GCY1</accession>
<evidence type="ECO:0000256" key="7">
    <source>
        <dbReference type="ARBA" id="ARBA00022603"/>
    </source>
</evidence>
<keyword evidence="7" id="KW-0489">Methyltransferase</keyword>
<dbReference type="Pfam" id="PF13621">
    <property type="entry name" value="Cupin_8"/>
    <property type="match status" value="1"/>
</dbReference>
<evidence type="ECO:0000256" key="3">
    <source>
        <dbReference type="ARBA" id="ARBA00010703"/>
    </source>
</evidence>
<evidence type="ECO:0000259" key="17">
    <source>
        <dbReference type="PROSITE" id="PS51184"/>
    </source>
</evidence>
<dbReference type="InterPro" id="IPR007213">
    <property type="entry name" value="Ppm1/Ppm2/Tcmp"/>
</dbReference>
<proteinExistence type="inferred from homology"/>
<dbReference type="Proteomes" id="UP000005240">
    <property type="component" value="Unassembled WGS sequence"/>
</dbReference>
<dbReference type="Gene3D" id="2.120.10.80">
    <property type="entry name" value="Kelch-type beta propeller"/>
    <property type="match status" value="1"/>
</dbReference>
<evidence type="ECO:0000256" key="6">
    <source>
        <dbReference type="ARBA" id="ARBA00018045"/>
    </source>
</evidence>
<keyword evidence="10" id="KW-0819">tRNA processing</keyword>
<evidence type="ECO:0000256" key="11">
    <source>
        <dbReference type="ARBA" id="ARBA00025588"/>
    </source>
</evidence>
<dbReference type="SUPFAM" id="SSF53335">
    <property type="entry name" value="S-adenosyl-L-methionine-dependent methyltransferases"/>
    <property type="match status" value="1"/>
</dbReference>
<dbReference type="Gene3D" id="2.60.120.650">
    <property type="entry name" value="Cupin"/>
    <property type="match status" value="1"/>
</dbReference>
<dbReference type="EMBL" id="ADAS02000100">
    <property type="protein sequence ID" value="OAV90471.1"/>
    <property type="molecule type" value="Genomic_DNA"/>
</dbReference>
<dbReference type="EC" id="2.3.1.231" evidence="4"/>
<evidence type="ECO:0000256" key="5">
    <source>
        <dbReference type="ARBA" id="ARBA00012779"/>
    </source>
</evidence>
<dbReference type="InterPro" id="IPR015915">
    <property type="entry name" value="Kelch-typ_b-propeller"/>
</dbReference>
<dbReference type="GO" id="GO:0030488">
    <property type="term" value="P:tRNA methylation"/>
    <property type="evidence" value="ECO:0007669"/>
    <property type="project" value="TreeGrafter"/>
</dbReference>
<dbReference type="PANTHER" id="PTHR46529:SF1">
    <property type="entry name" value="TRNA WYBUTOSINE-SYNTHESIZING PROTEIN 4"/>
    <property type="match status" value="1"/>
</dbReference>
<dbReference type="EnsemblFungi" id="PTTG_28291-t43_1">
    <property type="protein sequence ID" value="PTTG_28291-t43_1-p1"/>
    <property type="gene ID" value="PTTG_28291"/>
</dbReference>
<comment type="catalytic activity">
    <reaction evidence="15">
        <text>7-[(3S)-(3-amino-3-methoxycarbonyl)propyl]wyosine(37) in tRNA(Phe) + S-adenosyl-L-methionine + CO2 = wybutosine(37) in tRNA(Phe) + S-adenosyl-L-homocysteine + 2 H(+)</text>
        <dbReference type="Rhea" id="RHEA:37119"/>
        <dbReference type="Rhea" id="RHEA-COMP:11844"/>
        <dbReference type="Rhea" id="RHEA-COMP:11847"/>
        <dbReference type="ChEBI" id="CHEBI:15378"/>
        <dbReference type="ChEBI" id="CHEBI:16526"/>
        <dbReference type="ChEBI" id="CHEBI:57856"/>
        <dbReference type="ChEBI" id="CHEBI:59789"/>
        <dbReference type="ChEBI" id="CHEBI:73544"/>
        <dbReference type="ChEBI" id="CHEBI:74275"/>
        <dbReference type="EC" id="2.3.1.231"/>
    </reaction>
</comment>
<evidence type="ECO:0000256" key="4">
    <source>
        <dbReference type="ARBA" id="ARBA00012155"/>
    </source>
</evidence>
<dbReference type="PROSITE" id="PS51184">
    <property type="entry name" value="JMJC"/>
    <property type="match status" value="1"/>
</dbReference>
<keyword evidence="8" id="KW-0808">Transferase</keyword>
<dbReference type="GO" id="GO:0031591">
    <property type="term" value="P:wybutosine biosynthetic process"/>
    <property type="evidence" value="ECO:0007669"/>
    <property type="project" value="TreeGrafter"/>
</dbReference>
<dbReference type="AlphaFoldDB" id="A0A180GCY1"/>
<evidence type="ECO:0000256" key="10">
    <source>
        <dbReference type="ARBA" id="ARBA00022694"/>
    </source>
</evidence>
<comment type="catalytic activity">
    <reaction evidence="1">
        <text>7-[(3S)-3-amino-3-carboxypropyl]wyosine(37) in tRNA(Phe) + S-adenosyl-L-methionine = 7-[(3S)-(3-amino-3-methoxycarbonyl)propyl]wyosine(37) in tRNA(Phe) + S-adenosyl-L-homocysteine</text>
        <dbReference type="Rhea" id="RHEA:36903"/>
        <dbReference type="Rhea" id="RHEA-COMP:10379"/>
        <dbReference type="Rhea" id="RHEA-COMP:11844"/>
        <dbReference type="ChEBI" id="CHEBI:57856"/>
        <dbReference type="ChEBI" id="CHEBI:59789"/>
        <dbReference type="ChEBI" id="CHEBI:73543"/>
        <dbReference type="ChEBI" id="CHEBI:74275"/>
        <dbReference type="EC" id="2.1.1.290"/>
    </reaction>
</comment>
<evidence type="ECO:0000256" key="14">
    <source>
        <dbReference type="ARBA" id="ARBA00030847"/>
    </source>
</evidence>
<comment type="function">
    <text evidence="11">Probable S-adenosyl-L-methionine-dependent methyltransferase that acts as a component of the wybutosine biosynthesis pathway. Wybutosine is a hyper modified guanosine with a tricyclic base found at the 3'-position adjacent to the anticodon of eukaryotic phenylalanine tRNA. May methylate the carboxyl group of leucine residues to form alpha-leucine ester residues.</text>
</comment>
<keyword evidence="9" id="KW-0949">S-adenosyl-L-methionine</keyword>
<reference evidence="18" key="2">
    <citation type="submission" date="2016-05" db="EMBL/GenBank/DDBJ databases">
        <title>Comparative analysis highlights variable genome content of wheat rusts and divergence of the mating loci.</title>
        <authorList>
            <person name="Cuomo C.A."/>
            <person name="Bakkeren G."/>
            <person name="Szabo L."/>
            <person name="Khalil H."/>
            <person name="Joly D."/>
            <person name="Goldberg J."/>
            <person name="Young S."/>
            <person name="Zeng Q."/>
            <person name="Fellers J."/>
        </authorList>
    </citation>
    <scope>NUCLEOTIDE SEQUENCE [LARGE SCALE GENOMIC DNA]</scope>
    <source>
        <strain evidence="18">1-1 BBBD Race 1</strain>
    </source>
</reference>
<dbReference type="InterPro" id="IPR003347">
    <property type="entry name" value="JmjC_dom"/>
</dbReference>
<gene>
    <name evidence="18" type="ORF">PTTG_28291</name>
</gene>
<evidence type="ECO:0000256" key="1">
    <source>
        <dbReference type="ARBA" id="ARBA00001806"/>
    </source>
</evidence>
<evidence type="ECO:0000313" key="18">
    <source>
        <dbReference type="EMBL" id="OAV90471.1"/>
    </source>
</evidence>
<dbReference type="PANTHER" id="PTHR46529">
    <property type="entry name" value="TRNA WYBUTOSINE-SYNTHESIZING PROTEIN 4"/>
    <property type="match status" value="1"/>
</dbReference>
<feature type="domain" description="JmjC" evidence="17">
    <location>
        <begin position="877"/>
        <end position="1043"/>
    </location>
</feature>
<dbReference type="SMART" id="SM00558">
    <property type="entry name" value="JmjC"/>
    <property type="match status" value="1"/>
</dbReference>
<dbReference type="VEuPathDB" id="FungiDB:PTTG_28291"/>
<dbReference type="GO" id="GO:0008175">
    <property type="term" value="F:tRNA methyltransferase activity"/>
    <property type="evidence" value="ECO:0007669"/>
    <property type="project" value="TreeGrafter"/>
</dbReference>
<dbReference type="EC" id="2.1.1.290" evidence="5"/>
<comment type="similarity">
    <text evidence="3">Belongs to the methyltransferase superfamily. LCMT family.</text>
</comment>
<evidence type="ECO:0000256" key="12">
    <source>
        <dbReference type="ARBA" id="ARBA00029750"/>
    </source>
</evidence>
<sequence length="1116" mass="125232">MAKKTNQPDASPRTLVIGTNDSSILSKRSAERLGYFPHPQFLRAFAHRPQRRTALINIGYTLRTLLVDLIVSRFTDAQPAPLVIVSLGCGYDPGFFKLATTTATTTTETIQYIDADYPELIAKKHQLISQSEELQSILPGFSSSTVGDWIRLPNASTSYALLGCDLCDSHRFIHKLIDLLQGRRDARILFVSEVSTVYMPFDKSDQLLHNLSQSFPNMIWSCLEQVLPASPTAFSDTMLKHFHKLRTPIRGTLAYPTISDQLNRLGRYWKTVEMSTLHDLWKAFDLNQISRTEKERLINLEEFDEWEELDLFLSHYLVGIAYSEPGLIHTHPRPPTGTITLPPLRHRSPAATHPIASPRPDSPGLSWSYSSVDSSIHRRGHTSTPLPNGQLFVFGGFGLPSPICKNLDQKLKSSPAHSRLAHPLILTLSPRTSSLQTTPLPVNPSTPSPRLFHTASSVINDQDQTTCVFLFGGRSSPRVPLADAYLFNYTTNTWNSVKPVTLDHPWPAPRFRHAALSLLIGNSSYVLIHGGIGLEGVILKDAWLFDPNRNRWTALIDIDGIIGPRHSHQIYYDSRDQELYVFGGITAICGGASTSRLGRNIQVGVMFAEDLTVNVRSDAPELLNFNFDDALLHRYSHRITSWDQENKTLIMSGGISENGVITTETQYILLDLKSRTSRILQLGRQKAQTMIGHTISTINANGGSQLGSKVALVVGGGATCFSFGSSFDTSAEIISDSGLGLTEHTGAIYKNHEQVNRMSYGTFDPSPEDTWDQVQELPRIDKLTSQAWIDVVSAAKPVLFDTREEIGECVESWTPDYLKLKCGQKKCSVHLSNPLSFTTLRWHDKNFKYETMSFMELIDRTTGAATSGGENKDRRIVYLRSLSNSPKHPSNFHSDFPEISLDFKIPPAVNDYIIDRDAFFSSVLRISGADMGLWAHYDTYDNILVQVQGKKLVRLWHPREITNLYIEGSSSHIPSFDPPDLDRFPLYRKSHPLLCVLNPGDSLFIPANWIHAVQTLEPSISVNTFFKTDRLSDFYESKKKDIWGNIDLAPYNELHERLFQDILAAAPHQRLADPPLDQNDSLGSRFNCLPIDQRQFYLKKIAIDLIRHADQLSQSS</sequence>
<dbReference type="SUPFAM" id="SSF51197">
    <property type="entry name" value="Clavaminate synthase-like"/>
    <property type="match status" value="1"/>
</dbReference>
<dbReference type="Pfam" id="PF13418">
    <property type="entry name" value="Beta-prop_TYW4"/>
    <property type="match status" value="1"/>
</dbReference>
<dbReference type="Gene3D" id="3.40.50.150">
    <property type="entry name" value="Vaccinia Virus protein VP39"/>
    <property type="match status" value="1"/>
</dbReference>
<dbReference type="OrthoDB" id="203237at2759"/>